<dbReference type="STRING" id="634436.SAMN05216361_3050"/>
<dbReference type="SUPFAM" id="SSF56935">
    <property type="entry name" value="Porins"/>
    <property type="match status" value="1"/>
</dbReference>
<evidence type="ECO:0000313" key="2">
    <source>
        <dbReference type="EMBL" id="SHG83654.1"/>
    </source>
</evidence>
<dbReference type="RefSeq" id="WP_281250817.1">
    <property type="nucleotide sequence ID" value="NZ_FQWD01000005.1"/>
</dbReference>
<feature type="signal peptide" evidence="1">
    <location>
        <begin position="1"/>
        <end position="21"/>
    </location>
</feature>
<feature type="chain" id="PRO_5013223153" evidence="1">
    <location>
        <begin position="22"/>
        <end position="701"/>
    </location>
</feature>
<protein>
    <submittedName>
        <fullName evidence="2">Porin</fullName>
    </submittedName>
</protein>
<keyword evidence="1" id="KW-0732">Signal</keyword>
<dbReference type="EMBL" id="FQWD01000005">
    <property type="protein sequence ID" value="SHG83654.1"/>
    <property type="molecule type" value="Genomic_DNA"/>
</dbReference>
<dbReference type="InterPro" id="IPR010344">
    <property type="entry name" value="YbjH"/>
</dbReference>
<dbReference type="Proteomes" id="UP000184520">
    <property type="component" value="Unassembled WGS sequence"/>
</dbReference>
<organism evidence="2 3">
    <name type="scientific">Marisediminitalea aggregata</name>
    <dbReference type="NCBI Taxonomy" id="634436"/>
    <lineage>
        <taxon>Bacteria</taxon>
        <taxon>Pseudomonadati</taxon>
        <taxon>Pseudomonadota</taxon>
        <taxon>Gammaproteobacteria</taxon>
        <taxon>Alteromonadales</taxon>
        <taxon>Alteromonadaceae</taxon>
        <taxon>Marisediminitalea</taxon>
    </lineage>
</organism>
<reference evidence="3" key="1">
    <citation type="submission" date="2016-11" db="EMBL/GenBank/DDBJ databases">
        <authorList>
            <person name="Varghese N."/>
            <person name="Submissions S."/>
        </authorList>
    </citation>
    <scope>NUCLEOTIDE SEQUENCE [LARGE SCALE GENOMIC DNA]</scope>
    <source>
        <strain evidence="3">CGMCC 1.8995</strain>
    </source>
</reference>
<gene>
    <name evidence="2" type="ORF">SAMN05216361_3050</name>
</gene>
<keyword evidence="3" id="KW-1185">Reference proteome</keyword>
<dbReference type="AlphaFoldDB" id="A0A1M5N268"/>
<proteinExistence type="predicted"/>
<accession>A0A1M5N268</accession>
<evidence type="ECO:0000313" key="3">
    <source>
        <dbReference type="Proteomes" id="UP000184520"/>
    </source>
</evidence>
<evidence type="ECO:0000256" key="1">
    <source>
        <dbReference type="SAM" id="SignalP"/>
    </source>
</evidence>
<dbReference type="Pfam" id="PF06082">
    <property type="entry name" value="YjbH"/>
    <property type="match status" value="1"/>
</dbReference>
<name>A0A1M5N268_9ALTE</name>
<sequence length="701" mass="79173">MTALNLRLAVATALMSGVAVADEVPAADNPYSVSPSQMVQGGVGLWQTPTARMMPEGSLSLNYTDNQEYRFWSVSLQLFPWMEATARYTDTRTRLYSNVDSFSGDQTLKDKGLDVKFRLWEESYYLPDISLGFRDFGGTGFFDSEFVNMSKSVGPFDFHAGVGWGYMGTHDDVTSPFCKLRDSYCERPTGFSGRGGKVDYQNFFKGPMAFFGGVEYRTPIDGLTLKAEYEGNNYVDDRAGALQQDTRWNVGALYRWKGFDFTLNYQRGNTVGFGVSYRLNMHTVKQQKVVRPPMDITDKEPAADVESINKLRLVSNLVTNAGFVPNDLDIDETSATIYGVQTSYRDDEEAIERVGRILASEMPESVKEYHIVEHTGNHLMVDTVVDADEFKQHAKYEVPETDLPSTYYRTSPDAETRENFTPKTESGMLYGAEFFWTQSIGNPEAFYMYQAGLMFTGGYQFNRNFGVYGTVSATLLENFDKFNFKVDNEESALPRVRTQTREYVTNGVMSMNSLYGNWFDTYGDDWYYAGYAGYLETMYAGVGAEVMYRPLDSRWAFGIDANYVQQRDFENEFGLLDYKAFTGFASVYWQPEILPDARIRLSAGQFLARDKGVNIEFAKRFDSGIVVGAFASFTNVSAEEYGEGSFTKGFFISVPFDLFVLKPATGRGTFPWIPIARDGGQMLNRPVNLISTTEKRSPFFD</sequence>